<accession>A0A0G0LR89</accession>
<dbReference type="PANTHER" id="PTHR43617">
    <property type="entry name" value="L-AMINO ACID N-ACETYLTRANSFERASE"/>
    <property type="match status" value="1"/>
</dbReference>
<dbReference type="PROSITE" id="PS51186">
    <property type="entry name" value="GNAT"/>
    <property type="match status" value="1"/>
</dbReference>
<evidence type="ECO:0000313" key="3">
    <source>
        <dbReference type="Proteomes" id="UP000033934"/>
    </source>
</evidence>
<feature type="domain" description="N-acetyltransferase" evidence="1">
    <location>
        <begin position="6"/>
        <end position="162"/>
    </location>
</feature>
<proteinExistence type="predicted"/>
<dbReference type="SUPFAM" id="SSF55729">
    <property type="entry name" value="Acyl-CoA N-acyltransferases (Nat)"/>
    <property type="match status" value="1"/>
</dbReference>
<dbReference type="PANTHER" id="PTHR43617:SF38">
    <property type="entry name" value="N-ACETYLTRANSFERASE DOMAIN-CONTAINING PROTEIN"/>
    <property type="match status" value="1"/>
</dbReference>
<dbReference type="InterPro" id="IPR050276">
    <property type="entry name" value="MshD_Acetyltransferase"/>
</dbReference>
<comment type="caution">
    <text evidence="2">The sequence shown here is derived from an EMBL/GenBank/DDBJ whole genome shotgun (WGS) entry which is preliminary data.</text>
</comment>
<sequence>MIKEEIKIRKATEADYKVVNSLYFELYTLNQQNIPLTYKKTPTKPQSKGEFLNMLEDNKSLLLVAVVNDRAVGLIYAFIEKETGNNVTYGYHRVYIGDLYVLPDYHRQGIGSLLMQEVEKWAKDRKLSDLAVLVYAFNQNAVSFYQKLGYKPYSIQLNKKLN</sequence>
<dbReference type="Pfam" id="PF00583">
    <property type="entry name" value="Acetyltransf_1"/>
    <property type="match status" value="1"/>
</dbReference>
<dbReference type="CDD" id="cd04301">
    <property type="entry name" value="NAT_SF"/>
    <property type="match status" value="1"/>
</dbReference>
<dbReference type="InterPro" id="IPR000182">
    <property type="entry name" value="GNAT_dom"/>
</dbReference>
<protein>
    <submittedName>
        <fullName evidence="2">Shikimate 5-dehydrogenase</fullName>
    </submittedName>
</protein>
<evidence type="ECO:0000259" key="1">
    <source>
        <dbReference type="PROSITE" id="PS51186"/>
    </source>
</evidence>
<dbReference type="Proteomes" id="UP000033934">
    <property type="component" value="Unassembled WGS sequence"/>
</dbReference>
<dbReference type="Gene3D" id="3.40.630.30">
    <property type="match status" value="1"/>
</dbReference>
<name>A0A0G0LR89_9BACT</name>
<gene>
    <name evidence="2" type="ORF">UT11_C0004G0007</name>
</gene>
<dbReference type="AlphaFoldDB" id="A0A0G0LR89"/>
<reference evidence="2 3" key="1">
    <citation type="journal article" date="2015" name="Nature">
        <title>rRNA introns, odd ribosomes, and small enigmatic genomes across a large radiation of phyla.</title>
        <authorList>
            <person name="Brown C.T."/>
            <person name="Hug L.A."/>
            <person name="Thomas B.C."/>
            <person name="Sharon I."/>
            <person name="Castelle C.J."/>
            <person name="Singh A."/>
            <person name="Wilkins M.J."/>
            <person name="Williams K.H."/>
            <person name="Banfield J.F."/>
        </authorList>
    </citation>
    <scope>NUCLEOTIDE SEQUENCE [LARGE SCALE GENOMIC DNA]</scope>
</reference>
<dbReference type="InterPro" id="IPR016181">
    <property type="entry name" value="Acyl_CoA_acyltransferase"/>
</dbReference>
<organism evidence="2 3">
    <name type="scientific">Berkelbacteria bacterium GW2011_GWA2_38_9</name>
    <dbReference type="NCBI Taxonomy" id="1618334"/>
    <lineage>
        <taxon>Bacteria</taxon>
        <taxon>Candidatus Berkelbacteria</taxon>
    </lineage>
</organism>
<evidence type="ECO:0000313" key="2">
    <source>
        <dbReference type="EMBL" id="KKQ90505.1"/>
    </source>
</evidence>
<dbReference type="GO" id="GO:0016747">
    <property type="term" value="F:acyltransferase activity, transferring groups other than amino-acyl groups"/>
    <property type="evidence" value="ECO:0007669"/>
    <property type="project" value="InterPro"/>
</dbReference>
<dbReference type="EMBL" id="LBVO01000004">
    <property type="protein sequence ID" value="KKQ90505.1"/>
    <property type="molecule type" value="Genomic_DNA"/>
</dbReference>